<reference evidence="2" key="1">
    <citation type="submission" date="2023-03" db="EMBL/GenBank/DDBJ databases">
        <authorList>
            <person name="Shen W."/>
            <person name="Cai J."/>
        </authorList>
    </citation>
    <scope>NUCLEOTIDE SEQUENCE</scope>
    <source>
        <strain evidence="2">Y37</strain>
    </source>
</reference>
<comment type="caution">
    <text evidence="2">The sequence shown here is derived from an EMBL/GenBank/DDBJ whole genome shotgun (WGS) entry which is preliminary data.</text>
</comment>
<evidence type="ECO:0000313" key="3">
    <source>
        <dbReference type="Proteomes" id="UP001250218"/>
    </source>
</evidence>
<name>A0AAW8UEU9_9LACT</name>
<feature type="transmembrane region" description="Helical" evidence="1">
    <location>
        <begin position="151"/>
        <end position="170"/>
    </location>
</feature>
<feature type="transmembrane region" description="Helical" evidence="1">
    <location>
        <begin position="43"/>
        <end position="64"/>
    </location>
</feature>
<evidence type="ECO:0000256" key="1">
    <source>
        <dbReference type="SAM" id="Phobius"/>
    </source>
</evidence>
<keyword evidence="1" id="KW-0472">Membrane</keyword>
<sequence>MKIIPLLKISKSSSIYFDFERKIPFIQNFGGSHTEASGKSYSYLNTFLLSIGLLALTGILGWVWDSFIKVPIIVSLVAFTILGIVAGKIFFRIMVVNSMRNRSYEKIDKRDIQAVFKQRQNFIVLNMTLWIFGIGVIMGSLIILMNQKASGKSFLILAISWFVVIVLKSFHPQKGLKAIKILKKQMKEGNFDD</sequence>
<protein>
    <recommendedName>
        <fullName evidence="4">DUF443 family protein</fullName>
    </recommendedName>
</protein>
<dbReference type="EMBL" id="JARQDL010000013">
    <property type="protein sequence ID" value="MDT2946778.1"/>
    <property type="molecule type" value="Genomic_DNA"/>
</dbReference>
<evidence type="ECO:0008006" key="4">
    <source>
        <dbReference type="Google" id="ProtNLM"/>
    </source>
</evidence>
<organism evidence="2 3">
    <name type="scientific">Lactococcus lactis</name>
    <dbReference type="NCBI Taxonomy" id="1358"/>
    <lineage>
        <taxon>Bacteria</taxon>
        <taxon>Bacillati</taxon>
        <taxon>Bacillota</taxon>
        <taxon>Bacilli</taxon>
        <taxon>Lactobacillales</taxon>
        <taxon>Streptococcaceae</taxon>
        <taxon>Lactococcus</taxon>
    </lineage>
</organism>
<feature type="transmembrane region" description="Helical" evidence="1">
    <location>
        <begin position="122"/>
        <end position="145"/>
    </location>
</feature>
<dbReference type="Proteomes" id="UP001250218">
    <property type="component" value="Unassembled WGS sequence"/>
</dbReference>
<feature type="transmembrane region" description="Helical" evidence="1">
    <location>
        <begin position="70"/>
        <end position="91"/>
    </location>
</feature>
<keyword evidence="1" id="KW-1133">Transmembrane helix</keyword>
<evidence type="ECO:0000313" key="2">
    <source>
        <dbReference type="EMBL" id="MDT2946778.1"/>
    </source>
</evidence>
<proteinExistence type="predicted"/>
<accession>A0AAW8UEU9</accession>
<gene>
    <name evidence="2" type="ORF">P7I04_12185</name>
</gene>
<dbReference type="AlphaFoldDB" id="A0AAW8UEU9"/>
<dbReference type="RefSeq" id="WP_311843689.1">
    <property type="nucleotide sequence ID" value="NZ_JARQDC010000013.1"/>
</dbReference>
<keyword evidence="1" id="KW-0812">Transmembrane</keyword>